<dbReference type="OrthoDB" id="32918at2"/>
<dbReference type="Proteomes" id="UP000184016">
    <property type="component" value="Unassembled WGS sequence"/>
</dbReference>
<protein>
    <submittedName>
        <fullName evidence="2">Putative toxin-antitoxin system toxin component, PIN family</fullName>
    </submittedName>
</protein>
<dbReference type="NCBIfam" id="TIGR00305">
    <property type="entry name" value="putative toxin-antitoxin system toxin component, PIN family"/>
    <property type="match status" value="1"/>
</dbReference>
<sequence length="141" mass="16522">MKVVLDTNVFISGLLMPKSVPGRIVQAWKNSQYTLVMSEALLNEIERVLNYPKIQRRLHWESERVKQYVSLLRFYSELVSIEETLISIPRELLRDEKDYPILATYISGQANWLVSGDEHFQDTRRQYSICTPSEFLKEIGI</sequence>
<evidence type="ECO:0000259" key="1">
    <source>
        <dbReference type="SMART" id="SM00670"/>
    </source>
</evidence>
<evidence type="ECO:0000313" key="2">
    <source>
        <dbReference type="EMBL" id="SHK67538.1"/>
    </source>
</evidence>
<proteinExistence type="predicted"/>
<dbReference type="RefSeq" id="WP_072874670.1">
    <property type="nucleotide sequence ID" value="NZ_FRAF01000019.1"/>
</dbReference>
<dbReference type="PANTHER" id="PTHR34610">
    <property type="entry name" value="SSL7007 PROTEIN"/>
    <property type="match status" value="1"/>
</dbReference>
<dbReference type="InterPro" id="IPR002716">
    <property type="entry name" value="PIN_dom"/>
</dbReference>
<dbReference type="Pfam" id="PF13470">
    <property type="entry name" value="PIN_3"/>
    <property type="match status" value="1"/>
</dbReference>
<dbReference type="SUPFAM" id="SSF88723">
    <property type="entry name" value="PIN domain-like"/>
    <property type="match status" value="1"/>
</dbReference>
<dbReference type="SMART" id="SM00670">
    <property type="entry name" value="PINc"/>
    <property type="match status" value="1"/>
</dbReference>
<feature type="domain" description="PIN" evidence="1">
    <location>
        <begin position="1"/>
        <end position="122"/>
    </location>
</feature>
<dbReference type="PANTHER" id="PTHR34610:SF4">
    <property type="entry name" value="SLL8027 PROTEIN"/>
    <property type="match status" value="1"/>
</dbReference>
<dbReference type="EMBL" id="FRAF01000019">
    <property type="protein sequence ID" value="SHK67538.1"/>
    <property type="molecule type" value="Genomic_DNA"/>
</dbReference>
<keyword evidence="3" id="KW-1185">Reference proteome</keyword>
<dbReference type="InterPro" id="IPR002850">
    <property type="entry name" value="PIN_toxin-like"/>
</dbReference>
<dbReference type="Gene3D" id="3.40.50.1010">
    <property type="entry name" value="5'-nuclease"/>
    <property type="match status" value="1"/>
</dbReference>
<dbReference type="STRING" id="1830138.SAMN05443507_11958"/>
<name>A0A1M6UER2_9BACL</name>
<dbReference type="InterPro" id="IPR029060">
    <property type="entry name" value="PIN-like_dom_sf"/>
</dbReference>
<gene>
    <name evidence="2" type="ORF">SAMN05443507_11958</name>
</gene>
<organism evidence="2 3">
    <name type="scientific">Alicyclobacillus tolerans</name>
    <dbReference type="NCBI Taxonomy" id="90970"/>
    <lineage>
        <taxon>Bacteria</taxon>
        <taxon>Bacillati</taxon>
        <taxon>Bacillota</taxon>
        <taxon>Bacilli</taxon>
        <taxon>Bacillales</taxon>
        <taxon>Alicyclobacillaceae</taxon>
        <taxon>Alicyclobacillus</taxon>
    </lineage>
</organism>
<reference evidence="3" key="1">
    <citation type="submission" date="2016-11" db="EMBL/GenBank/DDBJ databases">
        <authorList>
            <person name="Varghese N."/>
            <person name="Submissions S."/>
        </authorList>
    </citation>
    <scope>NUCLEOTIDE SEQUENCE [LARGE SCALE GENOMIC DNA]</scope>
    <source>
        <strain evidence="3">USBA-503</strain>
    </source>
</reference>
<dbReference type="AlphaFoldDB" id="A0A1M6UER2"/>
<evidence type="ECO:0000313" key="3">
    <source>
        <dbReference type="Proteomes" id="UP000184016"/>
    </source>
</evidence>
<accession>A0A1M6UER2</accession>